<dbReference type="EMBL" id="JAFJMO010000003">
    <property type="protein sequence ID" value="KAJ8283125.1"/>
    <property type="molecule type" value="Genomic_DNA"/>
</dbReference>
<comment type="caution">
    <text evidence="1">The sequence shown here is derived from an EMBL/GenBank/DDBJ whole genome shotgun (WGS) entry which is preliminary data.</text>
</comment>
<reference evidence="1" key="1">
    <citation type="journal article" date="2023" name="Science">
        <title>Genome structures resolve the early diversification of teleost fishes.</title>
        <authorList>
            <person name="Parey E."/>
            <person name="Louis A."/>
            <person name="Montfort J."/>
            <person name="Bouchez O."/>
            <person name="Roques C."/>
            <person name="Iampietro C."/>
            <person name="Lluch J."/>
            <person name="Castinel A."/>
            <person name="Donnadieu C."/>
            <person name="Desvignes T."/>
            <person name="Floi Bucao C."/>
            <person name="Jouanno E."/>
            <person name="Wen M."/>
            <person name="Mejri S."/>
            <person name="Dirks R."/>
            <person name="Jansen H."/>
            <person name="Henkel C."/>
            <person name="Chen W.J."/>
            <person name="Zahm M."/>
            <person name="Cabau C."/>
            <person name="Klopp C."/>
            <person name="Thompson A.W."/>
            <person name="Robinson-Rechavi M."/>
            <person name="Braasch I."/>
            <person name="Lecointre G."/>
            <person name="Bobe J."/>
            <person name="Postlethwait J.H."/>
            <person name="Berthelot C."/>
            <person name="Roest Crollius H."/>
            <person name="Guiguen Y."/>
        </authorList>
    </citation>
    <scope>NUCLEOTIDE SEQUENCE</scope>
    <source>
        <strain evidence="1">Concon-B</strain>
    </source>
</reference>
<gene>
    <name evidence="1" type="ORF">COCON_G00056440</name>
</gene>
<dbReference type="Proteomes" id="UP001152803">
    <property type="component" value="Unassembled WGS sequence"/>
</dbReference>
<evidence type="ECO:0000313" key="1">
    <source>
        <dbReference type="EMBL" id="KAJ8283125.1"/>
    </source>
</evidence>
<sequence length="93" mass="10662">VTLTTRSRSRRNTLLLDLYLARRLCSSLDVSGGSDEHAIQWDGSRMFRQHVKPSVGYVLYYCLCLDWSRLQSPELVLSLPLFSVAHSSWEAFV</sequence>
<organism evidence="1 2">
    <name type="scientific">Conger conger</name>
    <name type="common">Conger eel</name>
    <name type="synonym">Muraena conger</name>
    <dbReference type="NCBI Taxonomy" id="82655"/>
    <lineage>
        <taxon>Eukaryota</taxon>
        <taxon>Metazoa</taxon>
        <taxon>Chordata</taxon>
        <taxon>Craniata</taxon>
        <taxon>Vertebrata</taxon>
        <taxon>Euteleostomi</taxon>
        <taxon>Actinopterygii</taxon>
        <taxon>Neopterygii</taxon>
        <taxon>Teleostei</taxon>
        <taxon>Anguilliformes</taxon>
        <taxon>Congridae</taxon>
        <taxon>Conger</taxon>
    </lineage>
</organism>
<protein>
    <submittedName>
        <fullName evidence="1">Uncharacterized protein</fullName>
    </submittedName>
</protein>
<dbReference type="AlphaFoldDB" id="A0A9Q1I635"/>
<feature type="non-terminal residue" evidence="1">
    <location>
        <position position="1"/>
    </location>
</feature>
<evidence type="ECO:0000313" key="2">
    <source>
        <dbReference type="Proteomes" id="UP001152803"/>
    </source>
</evidence>
<accession>A0A9Q1I635</accession>
<proteinExistence type="predicted"/>
<keyword evidence="2" id="KW-1185">Reference proteome</keyword>
<name>A0A9Q1I635_CONCO</name>